<evidence type="ECO:0000256" key="1">
    <source>
        <dbReference type="SAM" id="Phobius"/>
    </source>
</evidence>
<feature type="transmembrane region" description="Helical" evidence="1">
    <location>
        <begin position="12"/>
        <end position="31"/>
    </location>
</feature>
<evidence type="ECO:0000313" key="3">
    <source>
        <dbReference type="EMBL" id="MCC9032723.1"/>
    </source>
</evidence>
<reference evidence="4" key="2">
    <citation type="submission" date="2023-07" db="EMBL/GenBank/DDBJ databases">
        <title>Description of novel Chryseobacterium sp. strain C-2.</title>
        <authorList>
            <person name="Saticioglu I.B."/>
        </authorList>
    </citation>
    <scope>NUCLEOTIDE SEQUENCE [LARGE SCALE GENOMIC DNA]</scope>
    <source>
        <strain evidence="4">C-2</strain>
    </source>
</reference>
<organism evidence="3 5">
    <name type="scientific">Chryseobacterium muglaense</name>
    <dbReference type="NCBI Taxonomy" id="2893752"/>
    <lineage>
        <taxon>Bacteria</taxon>
        <taxon>Pseudomonadati</taxon>
        <taxon>Bacteroidota</taxon>
        <taxon>Flavobacteriia</taxon>
        <taxon>Flavobacteriales</taxon>
        <taxon>Weeksellaceae</taxon>
        <taxon>Chryseobacterium group</taxon>
        <taxon>Chryseobacterium</taxon>
    </lineage>
</organism>
<evidence type="ECO:0000313" key="2">
    <source>
        <dbReference type="EMBL" id="MBD3904458.1"/>
    </source>
</evidence>
<dbReference type="Proteomes" id="UP001107960">
    <property type="component" value="Unassembled WGS sequence"/>
</dbReference>
<accession>A0A9Q3YQ88</accession>
<keyword evidence="4" id="KW-1185">Reference proteome</keyword>
<dbReference type="EMBL" id="JACXXP010000006">
    <property type="protein sequence ID" value="MBD3904458.1"/>
    <property type="molecule type" value="Genomic_DNA"/>
</dbReference>
<dbReference type="Proteomes" id="UP000603715">
    <property type="component" value="Unassembled WGS sequence"/>
</dbReference>
<evidence type="ECO:0000313" key="5">
    <source>
        <dbReference type="Proteomes" id="UP001107960"/>
    </source>
</evidence>
<reference evidence="2" key="3">
    <citation type="submission" date="2024-05" db="EMBL/GenBank/DDBJ databases">
        <title>Description of novel Chryseobacterium sp. strain C-2.</title>
        <authorList>
            <person name="Saticioglu I.B."/>
        </authorList>
    </citation>
    <scope>NUCLEOTIDE SEQUENCE</scope>
    <source>
        <strain evidence="2">C-2</strain>
    </source>
</reference>
<name>A0A9Q3YQ88_9FLAO</name>
<reference evidence="3" key="1">
    <citation type="submission" date="2021-11" db="EMBL/GenBank/DDBJ databases">
        <title>Description of novel Chryseobacterium species.</title>
        <authorList>
            <person name="Saticioglu I.B."/>
            <person name="Ay H."/>
            <person name="Altun S."/>
            <person name="Duman M."/>
        </authorList>
    </citation>
    <scope>NUCLEOTIDE SEQUENCE</scope>
    <source>
        <strain evidence="3">C-39</strain>
    </source>
</reference>
<proteinExistence type="predicted"/>
<comment type="caution">
    <text evidence="3">The sequence shown here is derived from an EMBL/GenBank/DDBJ whole genome shotgun (WGS) entry which is preliminary data.</text>
</comment>
<keyword evidence="1" id="KW-0812">Transmembrane</keyword>
<gene>
    <name evidence="2" type="ORF">IEW27_07620</name>
    <name evidence="3" type="ORF">LNP80_00440</name>
</gene>
<dbReference type="EMBL" id="JAJJML010000001">
    <property type="protein sequence ID" value="MCC9032723.1"/>
    <property type="molecule type" value="Genomic_DNA"/>
</dbReference>
<dbReference type="RefSeq" id="WP_191179008.1">
    <property type="nucleotide sequence ID" value="NZ_JACXXP010000006.1"/>
</dbReference>
<sequence length="269" mass="31224">MEITLSEIAALAGGTSVIISGVAYLVGQLVINSRTEKWRSQTESKLKILENQLSEKSNILSNLIDIQRANYSLSQEKRIAAVEDIWKMFNDFLFSLPKSFLYVNSLRVNEYDGYLERSTFPEDGDIKNDIKEIETDQKVVDVFRDYRNKLIYSRPFLGEDLYTSIHSHYIFVVRIFLNTISQVEKNKLKHWQEDSYLKRLVDSALSEEDILVIATDKKNSFNYVLQQMERQILKNMNLLLSGKKASEDSHKHTEELINILSESENKILK</sequence>
<protein>
    <submittedName>
        <fullName evidence="3">Uncharacterized protein</fullName>
    </submittedName>
</protein>
<keyword evidence="1" id="KW-0472">Membrane</keyword>
<keyword evidence="1" id="KW-1133">Transmembrane helix</keyword>
<evidence type="ECO:0000313" key="4">
    <source>
        <dbReference type="Proteomes" id="UP000603715"/>
    </source>
</evidence>
<dbReference type="AlphaFoldDB" id="A0A9Q3YQ88"/>